<dbReference type="InterPro" id="IPR027417">
    <property type="entry name" value="P-loop_NTPase"/>
</dbReference>
<dbReference type="Gene3D" id="3.40.50.300">
    <property type="entry name" value="P-loop containing nucleotide triphosphate hydrolases"/>
    <property type="match status" value="1"/>
</dbReference>
<proteinExistence type="predicted"/>
<sequence>MAVLELDTLSKRYGGTTALRGLTLQVEEGSVYGLLGPNGSGKTTTLGIALGVLQADGGAVRWFGQPLSTQSKRRVGPCSKRPTFSPTSRPVKTCCWPPT</sequence>
<dbReference type="GO" id="GO:0005524">
    <property type="term" value="F:ATP binding"/>
    <property type="evidence" value="ECO:0007669"/>
    <property type="project" value="UniProtKB-KW"/>
</dbReference>
<feature type="domain" description="ABC transporter" evidence="5">
    <location>
        <begin position="19"/>
        <end position="88"/>
    </location>
</feature>
<name>A0A8T9Q107_9BACT</name>
<gene>
    <name evidence="6" type="ORF">MUN79_18655</name>
</gene>
<dbReference type="SUPFAM" id="SSF52540">
    <property type="entry name" value="P-loop containing nucleoside triphosphate hydrolases"/>
    <property type="match status" value="1"/>
</dbReference>
<keyword evidence="3 6" id="KW-0067">ATP-binding</keyword>
<dbReference type="PANTHER" id="PTHR42939:SF1">
    <property type="entry name" value="ABC TRANSPORTER ATP-BINDING PROTEIN ALBC-RELATED"/>
    <property type="match status" value="1"/>
</dbReference>
<evidence type="ECO:0000259" key="5">
    <source>
        <dbReference type="Pfam" id="PF00005"/>
    </source>
</evidence>
<dbReference type="KEGG" id="hcu:MUN79_18655"/>
<evidence type="ECO:0000313" key="7">
    <source>
        <dbReference type="Proteomes" id="UP000831796"/>
    </source>
</evidence>
<keyword evidence="1" id="KW-0813">Transport</keyword>
<reference evidence="6" key="1">
    <citation type="submission" date="2022-04" db="EMBL/GenBank/DDBJ databases">
        <title>Hymenobacter sp. isolated from the air.</title>
        <authorList>
            <person name="Won M."/>
            <person name="Lee C.-M."/>
            <person name="Woen H.-Y."/>
            <person name="Kwon S.-W."/>
        </authorList>
    </citation>
    <scope>NUCLEOTIDE SEQUENCE</scope>
    <source>
        <strain evidence="6">5116S-3</strain>
    </source>
</reference>
<dbReference type="PANTHER" id="PTHR42939">
    <property type="entry name" value="ABC TRANSPORTER ATP-BINDING PROTEIN ALBC-RELATED"/>
    <property type="match status" value="1"/>
</dbReference>
<evidence type="ECO:0000256" key="2">
    <source>
        <dbReference type="ARBA" id="ARBA00022741"/>
    </source>
</evidence>
<dbReference type="InterPro" id="IPR003439">
    <property type="entry name" value="ABC_transporter-like_ATP-bd"/>
</dbReference>
<keyword evidence="7" id="KW-1185">Reference proteome</keyword>
<dbReference type="Proteomes" id="UP000831796">
    <property type="component" value="Chromosome"/>
</dbReference>
<evidence type="ECO:0000256" key="1">
    <source>
        <dbReference type="ARBA" id="ARBA00022448"/>
    </source>
</evidence>
<dbReference type="GO" id="GO:0016887">
    <property type="term" value="F:ATP hydrolysis activity"/>
    <property type="evidence" value="ECO:0007669"/>
    <property type="project" value="InterPro"/>
</dbReference>
<evidence type="ECO:0000313" key="6">
    <source>
        <dbReference type="EMBL" id="UOQ70705.1"/>
    </source>
</evidence>
<organism evidence="6 7">
    <name type="scientific">Hymenobacter cellulosilyticus</name>
    <dbReference type="NCBI Taxonomy" id="2932248"/>
    <lineage>
        <taxon>Bacteria</taxon>
        <taxon>Pseudomonadati</taxon>
        <taxon>Bacteroidota</taxon>
        <taxon>Cytophagia</taxon>
        <taxon>Cytophagales</taxon>
        <taxon>Hymenobacteraceae</taxon>
        <taxon>Hymenobacter</taxon>
    </lineage>
</organism>
<accession>A0A8T9Q107</accession>
<evidence type="ECO:0000256" key="4">
    <source>
        <dbReference type="SAM" id="MobiDB-lite"/>
    </source>
</evidence>
<dbReference type="Pfam" id="PF00005">
    <property type="entry name" value="ABC_tran"/>
    <property type="match status" value="1"/>
</dbReference>
<dbReference type="InterPro" id="IPR051782">
    <property type="entry name" value="ABC_Transporter_VariousFunc"/>
</dbReference>
<feature type="region of interest" description="Disordered" evidence="4">
    <location>
        <begin position="71"/>
        <end position="99"/>
    </location>
</feature>
<evidence type="ECO:0000256" key="3">
    <source>
        <dbReference type="ARBA" id="ARBA00022840"/>
    </source>
</evidence>
<keyword evidence="2" id="KW-0547">Nucleotide-binding</keyword>
<dbReference type="AlphaFoldDB" id="A0A8T9Q107"/>
<protein>
    <submittedName>
        <fullName evidence="6">ATP-binding cassette domain-containing protein</fullName>
    </submittedName>
</protein>
<dbReference type="EMBL" id="CP095046">
    <property type="protein sequence ID" value="UOQ70705.1"/>
    <property type="molecule type" value="Genomic_DNA"/>
</dbReference>